<sequence>MPLTRSLVPPALIVITALHGIMLAALLFDIDPHPPRAIALFAMAPFLAVVIGIALAALRQVSHEAAGARGLSLAAALLTLLSFGPQKFLDPALPEIWPAVLSGQACTLAIVATLIASRRLTAQTMG</sequence>
<name>A0A840WM88_9RHOB</name>
<feature type="transmembrane region" description="Helical" evidence="1">
    <location>
        <begin position="7"/>
        <end position="26"/>
    </location>
</feature>
<evidence type="ECO:0000313" key="2">
    <source>
        <dbReference type="EMBL" id="MBB5515671.1"/>
    </source>
</evidence>
<keyword evidence="1" id="KW-1133">Transmembrane helix</keyword>
<proteinExistence type="predicted"/>
<feature type="transmembrane region" description="Helical" evidence="1">
    <location>
        <begin position="65"/>
        <end position="84"/>
    </location>
</feature>
<dbReference type="RefSeq" id="WP_184010552.1">
    <property type="nucleotide sequence ID" value="NZ_JACIJS010000004.1"/>
</dbReference>
<dbReference type="AlphaFoldDB" id="A0A840WM88"/>
<reference evidence="2 3" key="1">
    <citation type="submission" date="2020-08" db="EMBL/GenBank/DDBJ databases">
        <title>Genomic Encyclopedia of Type Strains, Phase IV (KMG-IV): sequencing the most valuable type-strain genomes for metagenomic binning, comparative biology and taxonomic classification.</title>
        <authorList>
            <person name="Goeker M."/>
        </authorList>
    </citation>
    <scope>NUCLEOTIDE SEQUENCE [LARGE SCALE GENOMIC DNA]</scope>
    <source>
        <strain evidence="2 3">DSM 103377</strain>
    </source>
</reference>
<feature type="transmembrane region" description="Helical" evidence="1">
    <location>
        <begin position="38"/>
        <end position="58"/>
    </location>
</feature>
<keyword evidence="1" id="KW-0812">Transmembrane</keyword>
<comment type="caution">
    <text evidence="2">The sequence shown here is derived from an EMBL/GenBank/DDBJ whole genome shotgun (WGS) entry which is preliminary data.</text>
</comment>
<keyword evidence="1" id="KW-0472">Membrane</keyword>
<dbReference type="EMBL" id="JACIJS010000004">
    <property type="protein sequence ID" value="MBB5515671.1"/>
    <property type="molecule type" value="Genomic_DNA"/>
</dbReference>
<feature type="transmembrane region" description="Helical" evidence="1">
    <location>
        <begin position="96"/>
        <end position="116"/>
    </location>
</feature>
<gene>
    <name evidence="2" type="ORF">FHS89_001683</name>
</gene>
<accession>A0A840WM88</accession>
<keyword evidence="3" id="KW-1185">Reference proteome</keyword>
<evidence type="ECO:0000313" key="3">
    <source>
        <dbReference type="Proteomes" id="UP000553766"/>
    </source>
</evidence>
<dbReference type="Proteomes" id="UP000553766">
    <property type="component" value="Unassembled WGS sequence"/>
</dbReference>
<protein>
    <submittedName>
        <fullName evidence="2">Uncharacterized protein</fullName>
    </submittedName>
</protein>
<organism evidence="2 3">
    <name type="scientific">Rubricella aquisinus</name>
    <dbReference type="NCBI Taxonomy" id="2028108"/>
    <lineage>
        <taxon>Bacteria</taxon>
        <taxon>Pseudomonadati</taxon>
        <taxon>Pseudomonadota</taxon>
        <taxon>Alphaproteobacteria</taxon>
        <taxon>Rhodobacterales</taxon>
        <taxon>Paracoccaceae</taxon>
        <taxon>Rubricella</taxon>
    </lineage>
</organism>
<evidence type="ECO:0000256" key="1">
    <source>
        <dbReference type="SAM" id="Phobius"/>
    </source>
</evidence>